<evidence type="ECO:0000313" key="3">
    <source>
        <dbReference type="Proteomes" id="UP000649617"/>
    </source>
</evidence>
<dbReference type="EMBL" id="CAJNIZ010001885">
    <property type="protein sequence ID" value="CAE7202118.1"/>
    <property type="molecule type" value="Genomic_DNA"/>
</dbReference>
<feature type="transmembrane region" description="Helical" evidence="1">
    <location>
        <begin position="99"/>
        <end position="126"/>
    </location>
</feature>
<feature type="transmembrane region" description="Helical" evidence="1">
    <location>
        <begin position="433"/>
        <end position="454"/>
    </location>
</feature>
<feature type="transmembrane region" description="Helical" evidence="1">
    <location>
        <begin position="147"/>
        <end position="167"/>
    </location>
</feature>
<keyword evidence="1" id="KW-1133">Transmembrane helix</keyword>
<feature type="transmembrane region" description="Helical" evidence="1">
    <location>
        <begin position="173"/>
        <end position="192"/>
    </location>
</feature>
<keyword evidence="1" id="KW-0812">Transmembrane</keyword>
<evidence type="ECO:0000313" key="2">
    <source>
        <dbReference type="EMBL" id="CAE7202118.1"/>
    </source>
</evidence>
<name>A0A812JG33_SYMPI</name>
<evidence type="ECO:0000256" key="1">
    <source>
        <dbReference type="SAM" id="Phobius"/>
    </source>
</evidence>
<accession>A0A812JG33</accession>
<keyword evidence="1" id="KW-0472">Membrane</keyword>
<feature type="transmembrane region" description="Helical" evidence="1">
    <location>
        <begin position="59"/>
        <end position="79"/>
    </location>
</feature>
<gene>
    <name evidence="2" type="primary">UBC6</name>
    <name evidence="2" type="ORF">SPIL2461_LOCUS1843</name>
</gene>
<comment type="caution">
    <text evidence="2">The sequence shown here is derived from an EMBL/GenBank/DDBJ whole genome shotgun (WGS) entry which is preliminary data.</text>
</comment>
<feature type="transmembrane region" description="Helical" evidence="1">
    <location>
        <begin position="394"/>
        <end position="413"/>
    </location>
</feature>
<protein>
    <submittedName>
        <fullName evidence="2">UBC6 protein</fullName>
    </submittedName>
</protein>
<proteinExistence type="predicted"/>
<feature type="transmembrane region" description="Helical" evidence="1">
    <location>
        <begin position="260"/>
        <end position="276"/>
    </location>
</feature>
<sequence>MAVHASCVEAFIQHHRRSAGTGPEVPSCPVCRTPYGGHDCAPGPRVLVRQVTRCFGHQLMLTVAEALRFIALGTLLVNFCRQPTRISRFGPDAVFSWQWISANLAAILLAIFLFHTLAVLLVSLPPSRAPPQNQISNRFFTADMWRLARHVAELLATVLLLGARWIYGDLPLSYFMPVGLVALLPLGQLLLWYRPADCCKEAALMLGCLVSAPWFLAVELMQRAWQCRLSFCNPRHGPLHLLLALLACPLALMRWSRKPALALYAIHGLIMAVLLLERALRCDTLTQAALASRCCCCCGILKVLDRTRPTQEDRQNLTPINQIDAANRVVGNVRESAWRPGKTWFFAVLVALEAFSLAVEQKWVTLLLLLLALRALQRAAVEPPPPLPRNGRNGIGSLLLHGPLWWCSLLVAGEASGLVLREFRPVNSEPSTSIASAATVWLMLLTALAGSVNWTRCQAGYRRWQRRNSTFVLSIGETMDRAQI</sequence>
<reference evidence="2" key="1">
    <citation type="submission" date="2021-02" db="EMBL/GenBank/DDBJ databases">
        <authorList>
            <person name="Dougan E. K."/>
            <person name="Rhodes N."/>
            <person name="Thang M."/>
            <person name="Chan C."/>
        </authorList>
    </citation>
    <scope>NUCLEOTIDE SEQUENCE</scope>
</reference>
<dbReference type="AlphaFoldDB" id="A0A812JG33"/>
<dbReference type="OrthoDB" id="10547221at2759"/>
<feature type="transmembrane region" description="Helical" evidence="1">
    <location>
        <begin position="204"/>
        <end position="225"/>
    </location>
</feature>
<dbReference type="Proteomes" id="UP000649617">
    <property type="component" value="Unassembled WGS sequence"/>
</dbReference>
<keyword evidence="3" id="KW-1185">Reference proteome</keyword>
<organism evidence="2 3">
    <name type="scientific">Symbiodinium pilosum</name>
    <name type="common">Dinoflagellate</name>
    <dbReference type="NCBI Taxonomy" id="2952"/>
    <lineage>
        <taxon>Eukaryota</taxon>
        <taxon>Sar</taxon>
        <taxon>Alveolata</taxon>
        <taxon>Dinophyceae</taxon>
        <taxon>Suessiales</taxon>
        <taxon>Symbiodiniaceae</taxon>
        <taxon>Symbiodinium</taxon>
    </lineage>
</organism>